<feature type="region of interest" description="Disordered" evidence="1">
    <location>
        <begin position="281"/>
        <end position="320"/>
    </location>
</feature>
<evidence type="ECO:0000259" key="3">
    <source>
        <dbReference type="Pfam" id="PF07486"/>
    </source>
</evidence>
<dbReference type="RefSeq" id="WP_215355635.1">
    <property type="nucleotide sequence ID" value="NZ_BAAAFE010000004.1"/>
</dbReference>
<name>A0ABN1M1V3_9SPHN</name>
<proteinExistence type="predicted"/>
<keyword evidence="2" id="KW-0472">Membrane</keyword>
<protein>
    <recommendedName>
        <fullName evidence="3">Cell wall hydrolase SleB domain-containing protein</fullName>
    </recommendedName>
</protein>
<accession>A0ABN1M1V3</accession>
<reference evidence="4 5" key="1">
    <citation type="journal article" date="2019" name="Int. J. Syst. Evol. Microbiol.">
        <title>The Global Catalogue of Microorganisms (GCM) 10K type strain sequencing project: providing services to taxonomists for standard genome sequencing and annotation.</title>
        <authorList>
            <consortium name="The Broad Institute Genomics Platform"/>
            <consortium name="The Broad Institute Genome Sequencing Center for Infectious Disease"/>
            <person name="Wu L."/>
            <person name="Ma J."/>
        </authorList>
    </citation>
    <scope>NUCLEOTIDE SEQUENCE [LARGE SCALE GENOMIC DNA]</scope>
    <source>
        <strain evidence="4 5">JCM 15910</strain>
    </source>
</reference>
<gene>
    <name evidence="4" type="ORF">GCM10009115_10750</name>
</gene>
<keyword evidence="2" id="KW-0812">Transmembrane</keyword>
<dbReference type="Gene3D" id="1.10.10.2520">
    <property type="entry name" value="Cell wall hydrolase SleB, domain 1"/>
    <property type="match status" value="1"/>
</dbReference>
<feature type="compositionally biased region" description="Basic and acidic residues" evidence="1">
    <location>
        <begin position="302"/>
        <end position="318"/>
    </location>
</feature>
<evidence type="ECO:0000256" key="1">
    <source>
        <dbReference type="SAM" id="MobiDB-lite"/>
    </source>
</evidence>
<organism evidence="4 5">
    <name type="scientific">Sphingopyxis soli</name>
    <dbReference type="NCBI Taxonomy" id="592051"/>
    <lineage>
        <taxon>Bacteria</taxon>
        <taxon>Pseudomonadati</taxon>
        <taxon>Pseudomonadota</taxon>
        <taxon>Alphaproteobacteria</taxon>
        <taxon>Sphingomonadales</taxon>
        <taxon>Sphingomonadaceae</taxon>
        <taxon>Sphingopyxis</taxon>
    </lineage>
</organism>
<evidence type="ECO:0000313" key="5">
    <source>
        <dbReference type="Proteomes" id="UP001500738"/>
    </source>
</evidence>
<comment type="caution">
    <text evidence="4">The sequence shown here is derived from an EMBL/GenBank/DDBJ whole genome shotgun (WGS) entry which is preliminary data.</text>
</comment>
<evidence type="ECO:0000256" key="2">
    <source>
        <dbReference type="SAM" id="Phobius"/>
    </source>
</evidence>
<dbReference type="InterPro" id="IPR042047">
    <property type="entry name" value="SleB_dom1"/>
</dbReference>
<feature type="domain" description="Cell wall hydrolase SleB" evidence="3">
    <location>
        <begin position="139"/>
        <end position="246"/>
    </location>
</feature>
<feature type="transmembrane region" description="Helical" evidence="2">
    <location>
        <begin position="21"/>
        <end position="41"/>
    </location>
</feature>
<sequence>MSAVVAPRRYGTVAADDNRRTALWLVGIVVVVSLLTSNALWAQLGDLFGVGDADYHAQDAAPPPKLDREMVELIKLTEDPAQMIVEAPETAITRNEAIPFAHGPVVKARPFEPVAADQIARLTALKCLTQAVYFEAGFEPVKGRRAVAQVVLNRMMHPAFPKSVCGVVYQGVNRPVCQFSFTCDGSLKRRPNAEAWKEAEEVALAALNGYVEPAVGYATHYHANYVSPYWAPKLVKLAQIGAHIFYRWPGRWGTPGAFSGRYSGMEAIPAILPRASLAKDGGGAGGDGRTLAAAGDPTAALQDRRAENDNGGRLDTAKGWELAIPAPEEASRASRMIAAQQGGDYDIGLKESGL</sequence>
<dbReference type="Pfam" id="PF07486">
    <property type="entry name" value="Hydrolase_2"/>
    <property type="match status" value="1"/>
</dbReference>
<evidence type="ECO:0000313" key="4">
    <source>
        <dbReference type="EMBL" id="GAA0862774.1"/>
    </source>
</evidence>
<dbReference type="InterPro" id="IPR011105">
    <property type="entry name" value="Cell_wall_hydrolase_SleB"/>
</dbReference>
<dbReference type="Proteomes" id="UP001500738">
    <property type="component" value="Unassembled WGS sequence"/>
</dbReference>
<keyword evidence="5" id="KW-1185">Reference proteome</keyword>
<dbReference type="EMBL" id="BAAAFE010000004">
    <property type="protein sequence ID" value="GAA0862774.1"/>
    <property type="molecule type" value="Genomic_DNA"/>
</dbReference>
<keyword evidence="2" id="KW-1133">Transmembrane helix</keyword>